<proteinExistence type="predicted"/>
<dbReference type="Proteomes" id="UP000515955">
    <property type="component" value="Chromosome"/>
</dbReference>
<feature type="region of interest" description="Disordered" evidence="1">
    <location>
        <begin position="20"/>
        <end position="45"/>
    </location>
</feature>
<sequence length="163" mass="16566">MRALVLLSALTLAACQPPTDGNAAGSDILTPNADDAGGEAPANDVAASTNAAMPPFAETPNAHPTAPEPAPIPARFRGTWSDSAASCADLAHHSRLTISGRTVRFDDYVIFGDSVSQPNPNEFALKGKIEATGVPAEAHYAISADGKTLTDGAGGGTVRVRCA</sequence>
<gene>
    <name evidence="2" type="ORF">H9L12_10995</name>
</gene>
<evidence type="ECO:0008006" key="4">
    <source>
        <dbReference type="Google" id="ProtNLM"/>
    </source>
</evidence>
<protein>
    <recommendedName>
        <fullName evidence="4">Lipoprotein</fullName>
    </recommendedName>
</protein>
<dbReference type="EMBL" id="CP060717">
    <property type="protein sequence ID" value="QNN64769.1"/>
    <property type="molecule type" value="Genomic_DNA"/>
</dbReference>
<reference evidence="2 3" key="1">
    <citation type="submission" date="2020-08" db="EMBL/GenBank/DDBJ databases">
        <title>Genome sequence of Sphingomonas rhizophila KACC 19189T.</title>
        <authorList>
            <person name="Hyun D.-W."/>
            <person name="Bae J.-W."/>
        </authorList>
    </citation>
    <scope>NUCLEOTIDE SEQUENCE [LARGE SCALE GENOMIC DNA]</scope>
    <source>
        <strain evidence="2 3">KACC 19189</strain>
    </source>
</reference>
<dbReference type="KEGG" id="srhi:H9L12_10995"/>
<keyword evidence="3" id="KW-1185">Reference proteome</keyword>
<evidence type="ECO:0000256" key="1">
    <source>
        <dbReference type="SAM" id="MobiDB-lite"/>
    </source>
</evidence>
<name>A0A7G9SA94_9SPHN</name>
<dbReference type="RefSeq" id="WP_187541768.1">
    <property type="nucleotide sequence ID" value="NZ_CP060717.1"/>
</dbReference>
<evidence type="ECO:0000313" key="3">
    <source>
        <dbReference type="Proteomes" id="UP000515955"/>
    </source>
</evidence>
<dbReference type="PROSITE" id="PS51257">
    <property type="entry name" value="PROKAR_LIPOPROTEIN"/>
    <property type="match status" value="1"/>
</dbReference>
<dbReference type="AlphaFoldDB" id="A0A7G9SA94"/>
<evidence type="ECO:0000313" key="2">
    <source>
        <dbReference type="EMBL" id="QNN64769.1"/>
    </source>
</evidence>
<feature type="region of interest" description="Disordered" evidence="1">
    <location>
        <begin position="53"/>
        <end position="72"/>
    </location>
</feature>
<accession>A0A7G9SA94</accession>
<organism evidence="2 3">
    <name type="scientific">Sphingomonas rhizophila</name>
    <dbReference type="NCBI Taxonomy" id="2071607"/>
    <lineage>
        <taxon>Bacteria</taxon>
        <taxon>Pseudomonadati</taxon>
        <taxon>Pseudomonadota</taxon>
        <taxon>Alphaproteobacteria</taxon>
        <taxon>Sphingomonadales</taxon>
        <taxon>Sphingomonadaceae</taxon>
        <taxon>Sphingomonas</taxon>
    </lineage>
</organism>